<dbReference type="InterPro" id="IPR013497">
    <property type="entry name" value="Topo_IA_cen"/>
</dbReference>
<dbReference type="GO" id="GO:0003917">
    <property type="term" value="F:DNA topoisomerase type I (single strand cut, ATP-independent) activity"/>
    <property type="evidence" value="ECO:0007669"/>
    <property type="project" value="UniProtKB-EC"/>
</dbReference>
<dbReference type="Gene3D" id="3.40.50.140">
    <property type="match status" value="1"/>
</dbReference>
<dbReference type="Pfam" id="PF01131">
    <property type="entry name" value="Topoisom_bac"/>
    <property type="match status" value="1"/>
</dbReference>
<dbReference type="InterPro" id="IPR003602">
    <property type="entry name" value="Topo_IA_DNA-bd_dom"/>
</dbReference>
<feature type="active site" description="O-(5'-phospho-DNA)-tyrosine intermediate" evidence="10">
    <location>
        <position position="291"/>
    </location>
</feature>
<comment type="catalytic activity">
    <reaction evidence="1 10">
        <text>ATP-independent breakage of single-stranded DNA, followed by passage and rejoining.</text>
        <dbReference type="EC" id="5.6.2.1"/>
    </reaction>
</comment>
<evidence type="ECO:0000256" key="1">
    <source>
        <dbReference type="ARBA" id="ARBA00000213"/>
    </source>
</evidence>
<feature type="domain" description="Toprim" evidence="11">
    <location>
        <begin position="3"/>
        <end position="115"/>
    </location>
</feature>
<evidence type="ECO:0000256" key="9">
    <source>
        <dbReference type="ARBA" id="ARBA00023235"/>
    </source>
</evidence>
<dbReference type="InterPro" id="IPR006171">
    <property type="entry name" value="TOPRIM_dom"/>
</dbReference>
<feature type="site" description="Interaction with DNA" evidence="10">
    <location>
        <position position="476"/>
    </location>
</feature>
<dbReference type="Pfam" id="PF01396">
    <property type="entry name" value="Zn_ribbon_Top1"/>
    <property type="match status" value="1"/>
</dbReference>
<keyword evidence="8 10" id="KW-0238">DNA-binding</keyword>
<proteinExistence type="inferred from homology"/>
<dbReference type="RefSeq" id="WP_304515079.1">
    <property type="nucleotide sequence ID" value="NZ_JAOSID010000001.1"/>
</dbReference>
<keyword evidence="4" id="KW-0863">Zinc-finger</keyword>
<dbReference type="SMART" id="SM00437">
    <property type="entry name" value="TOP1Ac"/>
    <property type="match status" value="1"/>
</dbReference>
<dbReference type="SUPFAM" id="SSF57783">
    <property type="entry name" value="Zinc beta-ribbon"/>
    <property type="match status" value="1"/>
</dbReference>
<dbReference type="HAMAP" id="MF_00952">
    <property type="entry name" value="Topoisom_1_prok"/>
    <property type="match status" value="1"/>
</dbReference>
<feature type="site" description="Interaction with DNA" evidence="10">
    <location>
        <position position="141"/>
    </location>
</feature>
<dbReference type="InterPro" id="IPR023405">
    <property type="entry name" value="Topo_IA_core_domain"/>
</dbReference>
<feature type="site" description="Interaction with DNA" evidence="10">
    <location>
        <position position="293"/>
    </location>
</feature>
<evidence type="ECO:0000313" key="13">
    <source>
        <dbReference type="EMBL" id="MDO8167876.1"/>
    </source>
</evidence>
<evidence type="ECO:0000256" key="2">
    <source>
        <dbReference type="ARBA" id="ARBA00009446"/>
    </source>
</evidence>
<evidence type="ECO:0000256" key="7">
    <source>
        <dbReference type="ARBA" id="ARBA00023029"/>
    </source>
</evidence>
<protein>
    <recommendedName>
        <fullName evidence="10">DNA topoisomerase 1</fullName>
        <ecNumber evidence="10">5.6.2.1</ecNumber>
    </recommendedName>
    <alternativeName>
        <fullName evidence="10">DNA topoisomerase I</fullName>
    </alternativeName>
</protein>
<feature type="domain" description="Topo IA-type catalytic" evidence="12">
    <location>
        <begin position="131"/>
        <end position="544"/>
    </location>
</feature>
<reference evidence="13 14" key="1">
    <citation type="journal article" date="2023" name="Int. J. Syst. Evol. Microbiol.">
        <title>The observation of taxonomic boundaries for the 16SrII and 16SrXXV phytoplasmas using genome-based delimitation.</title>
        <authorList>
            <person name="Rodrigues Jardim B."/>
            <person name="Tran-Nguyen L.T.T."/>
            <person name="Gambley C."/>
            <person name="Al-Sadi A.M."/>
            <person name="Al-Subhi A.M."/>
            <person name="Foissac X."/>
            <person name="Salar P."/>
            <person name="Cai H."/>
            <person name="Yang J.Y."/>
            <person name="Davis R."/>
            <person name="Jones L."/>
            <person name="Rodoni B."/>
            <person name="Constable F.E."/>
        </authorList>
    </citation>
    <scope>NUCLEOTIDE SEQUENCE [LARGE SCALE GENOMIC DNA]</scope>
    <source>
        <strain evidence="13">BAWM-155c</strain>
    </source>
</reference>
<dbReference type="Gene3D" id="1.10.460.10">
    <property type="entry name" value="Topoisomerase I, domain 2"/>
    <property type="match status" value="1"/>
</dbReference>
<dbReference type="SUPFAM" id="SSF56712">
    <property type="entry name" value="Prokaryotic type I DNA topoisomerase"/>
    <property type="match status" value="1"/>
</dbReference>
<dbReference type="PROSITE" id="PS00396">
    <property type="entry name" value="TOPO_IA_1"/>
    <property type="match status" value="1"/>
</dbReference>
<dbReference type="EMBL" id="JAOSID010000001">
    <property type="protein sequence ID" value="MDO8167876.1"/>
    <property type="molecule type" value="Genomic_DNA"/>
</dbReference>
<dbReference type="EC" id="5.6.2.1" evidence="10"/>
<dbReference type="PRINTS" id="PR00417">
    <property type="entry name" value="PRTPISMRASEI"/>
</dbReference>
<evidence type="ECO:0000259" key="12">
    <source>
        <dbReference type="PROSITE" id="PS52039"/>
    </source>
</evidence>
<sequence>MKLQVIIVESPSKAKTISHYFNNQVSVLFSKGHIRNLSLQGEDRLGINIHKDFAPDYCIIPRQKKIVEDLIRKTRGKNVFLATDPDREGEAIAWHLAQILNLKKTDRNRIFFTEVTRDVVLQAFQNPVTINEFLVHSQETRMILDKIIGFKLSHLVQRIKSKSAGRVQSVALKLIAEREEERKNFVTEEYHLIKAIFQQFQANLVVKPTNYKMKEIESKKIINEIKNKSFWLKEVKQTQITKTPPRPFITATLQQEAFKNISMSAKQTMIAAQKLYEGVAINGKITGLITYMRTDSFRMSTTFVTQAQQWIQHRYGKKYLQDYKPHRQQQIQNAHEAIRVTDCQNTPQSLTAYLNKYEMSLYNMIYQRTLASLMSPAFIHKTKLIFQVEKYLFTTEGYRVVFDGYYKLLEYDPFKEILLPALKIHQDYSPQSVISYKKFTTPPAYFNEASLVKTLENLKIGRPSTYSSIIETLKKRYYIQIKDKKMICTEQGMVTKKILDNFFASFVNFEYTAKMEAQLDAIAGGHLDKLSVLRNFYHDFMKLFMVADKQIKIVKPILTDQRCSLCDAFLVERKGKYGSFLGCSAFPKCKNIVSLQSQNDLKDKK</sequence>
<evidence type="ECO:0000256" key="5">
    <source>
        <dbReference type="ARBA" id="ARBA00022833"/>
    </source>
</evidence>
<gene>
    <name evidence="10 13" type="primary">topA</name>
    <name evidence="13" type="ORF">OC680_00045</name>
</gene>
<dbReference type="InterPro" id="IPR013826">
    <property type="entry name" value="Topo_IA_cen_sub3"/>
</dbReference>
<name>A0ABT9DF90_9MOLU</name>
<comment type="similarity">
    <text evidence="2 10">Belongs to the type IA topoisomerase family.</text>
</comment>
<evidence type="ECO:0000256" key="4">
    <source>
        <dbReference type="ARBA" id="ARBA00022771"/>
    </source>
</evidence>
<feature type="region of interest" description="Interaction with DNA" evidence="10">
    <location>
        <begin position="163"/>
        <end position="168"/>
    </location>
</feature>
<dbReference type="Gene3D" id="1.10.290.10">
    <property type="entry name" value="Topoisomerase I, domain 4"/>
    <property type="match status" value="1"/>
</dbReference>
<dbReference type="InterPro" id="IPR000380">
    <property type="entry name" value="Topo_IA"/>
</dbReference>
<accession>A0ABT9DF90</accession>
<dbReference type="NCBIfam" id="TIGR01051">
    <property type="entry name" value="topA_bact"/>
    <property type="match status" value="1"/>
</dbReference>
<keyword evidence="14" id="KW-1185">Reference proteome</keyword>
<dbReference type="InterPro" id="IPR013825">
    <property type="entry name" value="Topo_IA_cen_sub2"/>
</dbReference>
<keyword evidence="3" id="KW-0479">Metal-binding</keyword>
<dbReference type="InterPro" id="IPR005733">
    <property type="entry name" value="TopoI_bac-type"/>
</dbReference>
<dbReference type="Gene3D" id="2.70.20.10">
    <property type="entry name" value="Topoisomerase I, domain 3"/>
    <property type="match status" value="1"/>
</dbReference>
<dbReference type="CDD" id="cd00186">
    <property type="entry name" value="TOP1Ac"/>
    <property type="match status" value="1"/>
</dbReference>
<dbReference type="SMART" id="SM00493">
    <property type="entry name" value="TOPRIM"/>
    <property type="match status" value="1"/>
</dbReference>
<dbReference type="PROSITE" id="PS50880">
    <property type="entry name" value="TOPRIM"/>
    <property type="match status" value="1"/>
</dbReference>
<comment type="caution">
    <text evidence="13">The sequence shown here is derived from an EMBL/GenBank/DDBJ whole genome shotgun (WGS) entry which is preliminary data.</text>
</comment>
<keyword evidence="7 10" id="KW-0799">Topoisomerase</keyword>
<dbReference type="PANTHER" id="PTHR42785">
    <property type="entry name" value="DNA TOPOISOMERASE, TYPE IA, CORE"/>
    <property type="match status" value="1"/>
</dbReference>
<keyword evidence="9 10" id="KW-0413">Isomerase</keyword>
<dbReference type="PROSITE" id="PS52039">
    <property type="entry name" value="TOPO_IA_2"/>
    <property type="match status" value="1"/>
</dbReference>
<evidence type="ECO:0000259" key="11">
    <source>
        <dbReference type="PROSITE" id="PS50880"/>
    </source>
</evidence>
<dbReference type="Pfam" id="PF01751">
    <property type="entry name" value="Toprim"/>
    <property type="match status" value="1"/>
</dbReference>
<comment type="caution">
    <text evidence="10">Lacks conserved residue(s) required for the propagation of feature annotation.</text>
</comment>
<dbReference type="Gene3D" id="3.30.65.10">
    <property type="entry name" value="Bacterial Topoisomerase I, domain 1"/>
    <property type="match status" value="1"/>
</dbReference>
<dbReference type="Proteomes" id="UP001172036">
    <property type="component" value="Unassembled WGS sequence"/>
</dbReference>
<evidence type="ECO:0000256" key="8">
    <source>
        <dbReference type="ARBA" id="ARBA00023125"/>
    </source>
</evidence>
<dbReference type="InterPro" id="IPR003601">
    <property type="entry name" value="Topo_IA_2"/>
</dbReference>
<dbReference type="InterPro" id="IPR013824">
    <property type="entry name" value="Topo_IA_cen_sub1"/>
</dbReference>
<evidence type="ECO:0000256" key="6">
    <source>
        <dbReference type="ARBA" id="ARBA00022842"/>
    </source>
</evidence>
<comment type="function">
    <text evidence="10">Releases the supercoiling and torsional tension of DNA, which is introduced during the DNA replication and transcription, by transiently cleaving and rejoining one strand of the DNA duplex. Introduces a single-strand break via transesterification at a target site in duplex DNA. The scissile phosphodiester is attacked by the catalytic tyrosine of the enzyme, resulting in the formation of a DNA-(5'-phosphotyrosyl)-enzyme intermediate and the expulsion of a 3'-OH DNA strand. The free DNA strand then undergoes passage around the unbroken strand, thus removing DNA supercoils. Finally, in the religation step, the DNA 3'-OH attacks the covalent intermediate to expel the active-site tyrosine and restore the DNA phosphodiester backbone.</text>
</comment>
<evidence type="ECO:0000256" key="3">
    <source>
        <dbReference type="ARBA" id="ARBA00022723"/>
    </source>
</evidence>
<evidence type="ECO:0000256" key="10">
    <source>
        <dbReference type="HAMAP-Rule" id="MF_00952"/>
    </source>
</evidence>
<dbReference type="PANTHER" id="PTHR42785:SF1">
    <property type="entry name" value="DNA TOPOISOMERASE"/>
    <property type="match status" value="1"/>
</dbReference>
<feature type="site" description="Interaction with DNA" evidence="10">
    <location>
        <position position="145"/>
    </location>
</feature>
<dbReference type="InterPro" id="IPR013498">
    <property type="entry name" value="Topo_IA_Znf"/>
</dbReference>
<keyword evidence="6" id="KW-0460">Magnesium</keyword>
<evidence type="ECO:0000313" key="14">
    <source>
        <dbReference type="Proteomes" id="UP001172036"/>
    </source>
</evidence>
<dbReference type="SMART" id="SM00436">
    <property type="entry name" value="TOP1Bc"/>
    <property type="match status" value="1"/>
</dbReference>
<keyword evidence="5" id="KW-0862">Zinc</keyword>
<feature type="site" description="Interaction with DNA" evidence="10">
    <location>
        <position position="33"/>
    </location>
</feature>
<comment type="subunit">
    <text evidence="10">Monomer.</text>
</comment>
<dbReference type="InterPro" id="IPR023406">
    <property type="entry name" value="Topo_IA_AS"/>
</dbReference>
<organism evidence="13 14">
    <name type="scientific">Candidatus Phytoplasma melaleucae</name>
    <dbReference type="NCBI Taxonomy" id="2982630"/>
    <lineage>
        <taxon>Bacteria</taxon>
        <taxon>Bacillati</taxon>
        <taxon>Mycoplasmatota</taxon>
        <taxon>Mollicutes</taxon>
        <taxon>Acholeplasmatales</taxon>
        <taxon>Acholeplasmataceae</taxon>
        <taxon>Candidatus Phytoplasma</taxon>
    </lineage>
</organism>
<dbReference type="InterPro" id="IPR028612">
    <property type="entry name" value="Topoisom_1_IA"/>
</dbReference>